<evidence type="ECO:0000313" key="3">
    <source>
        <dbReference type="Proteomes" id="UP000266506"/>
    </source>
</evidence>
<dbReference type="InterPro" id="IPR003607">
    <property type="entry name" value="HD/PDEase_dom"/>
</dbReference>
<feature type="domain" description="HD-GYP" evidence="1">
    <location>
        <begin position="374"/>
        <end position="583"/>
    </location>
</feature>
<protein>
    <submittedName>
        <fullName evidence="2">HD domain-containing protein</fullName>
    </submittedName>
</protein>
<dbReference type="SUPFAM" id="SSF109604">
    <property type="entry name" value="HD-domain/PDEase-like"/>
    <property type="match status" value="1"/>
</dbReference>
<organism evidence="2 3">
    <name type="scientific">Anaeroplasma bactoclasticum</name>
    <dbReference type="NCBI Taxonomy" id="2088"/>
    <lineage>
        <taxon>Bacteria</taxon>
        <taxon>Bacillati</taxon>
        <taxon>Mycoplasmatota</taxon>
        <taxon>Mollicutes</taxon>
        <taxon>Anaeroplasmatales</taxon>
        <taxon>Anaeroplasmataceae</taxon>
        <taxon>Anaeroplasma</taxon>
    </lineage>
</organism>
<dbReference type="InterPro" id="IPR006674">
    <property type="entry name" value="HD_domain"/>
</dbReference>
<comment type="caution">
    <text evidence="2">The sequence shown here is derived from an EMBL/GenBank/DDBJ whole genome shotgun (WGS) entry which is preliminary data.</text>
</comment>
<dbReference type="AlphaFoldDB" id="A0A397RNL8"/>
<reference evidence="2 3" key="1">
    <citation type="submission" date="2018-08" db="EMBL/GenBank/DDBJ databases">
        <title>Genomic Encyclopedia of Archaeal and Bacterial Type Strains, Phase II (KMG-II): from individual species to whole genera.</title>
        <authorList>
            <person name="Goeker M."/>
        </authorList>
    </citation>
    <scope>NUCLEOTIDE SEQUENCE [LARGE SCALE GENOMIC DNA]</scope>
    <source>
        <strain evidence="2 3">ATCC 27112</strain>
    </source>
</reference>
<dbReference type="CDD" id="cd00077">
    <property type="entry name" value="HDc"/>
    <property type="match status" value="1"/>
</dbReference>
<accession>A0A397RNL8</accession>
<dbReference type="OrthoDB" id="49022at2"/>
<sequence>MNFKEIMEKYEENYFNIKKLDELLDSSSDFDSWLSNMRTRALKLQEFYSIDNQLLDEICNYSKEEILNEEEAKALEEGIDKLYDDYVMDASFLYPILLKLIHYYEEKNNIEKLIELYYVAFYLLNESERRSANLDADLTYQYKILALKDHYQELPLISRRKFFLVYYNLSSVCLGMNSTVTPEESIKWYKEARDFFYSDLVQSIDKDTDRIVELFETIEYDWIAVIDRANELSSEGREEVFKVIDKLYKEELLNGNEFEMDSFVFSSNLEKERLLNHITLEECINRYLEYYRYNLNTFDGEYNQENYYTFMESPIAIERWLSQSLDNSFRRKVFNEINEAFMSKYKHYFGVVPTPFIYSVLAEWCECSIKYLVDSKEKEEAIFNLIVKNQIPTYLHSVMVMKLSKKLFEVAYKENKSLFDNIPLEYDDLREFVKKSALLHDIGKVKITNVINKQGRRLSDMEFKGISLHPEFGIDLVKDDPDLRKYMDIILYHHKWYDGTKGYPKGDMNTKSPYRIIIDIVSIADCMDAATDDLGRNYKSSKDVLTVIEEFISDSGTRYNPDLVKILSESKELIKEFTIITKEKRAHYMYEAYMEARALIKE</sequence>
<dbReference type="PROSITE" id="PS51832">
    <property type="entry name" value="HD_GYP"/>
    <property type="match status" value="1"/>
</dbReference>
<proteinExistence type="predicted"/>
<gene>
    <name evidence="2" type="ORF">EI71_01209</name>
</gene>
<dbReference type="EMBL" id="QXEV01000012">
    <property type="protein sequence ID" value="RIA75723.1"/>
    <property type="molecule type" value="Genomic_DNA"/>
</dbReference>
<name>A0A397RNL8_9MOLU</name>
<evidence type="ECO:0000313" key="2">
    <source>
        <dbReference type="EMBL" id="RIA75723.1"/>
    </source>
</evidence>
<dbReference type="SMART" id="SM00471">
    <property type="entry name" value="HDc"/>
    <property type="match status" value="1"/>
</dbReference>
<dbReference type="PANTHER" id="PTHR43155">
    <property type="entry name" value="CYCLIC DI-GMP PHOSPHODIESTERASE PA4108-RELATED"/>
    <property type="match status" value="1"/>
</dbReference>
<keyword evidence="3" id="KW-1185">Reference proteome</keyword>
<dbReference type="Pfam" id="PF01966">
    <property type="entry name" value="HD"/>
    <property type="match status" value="1"/>
</dbReference>
<dbReference type="Gene3D" id="1.10.3210.10">
    <property type="entry name" value="Hypothetical protein af1432"/>
    <property type="match status" value="1"/>
</dbReference>
<dbReference type="PANTHER" id="PTHR43155:SF2">
    <property type="entry name" value="CYCLIC DI-GMP PHOSPHODIESTERASE PA4108"/>
    <property type="match status" value="1"/>
</dbReference>
<dbReference type="InterPro" id="IPR037522">
    <property type="entry name" value="HD_GYP_dom"/>
</dbReference>
<evidence type="ECO:0000259" key="1">
    <source>
        <dbReference type="PROSITE" id="PS51832"/>
    </source>
</evidence>
<dbReference type="RefSeq" id="WP_119016342.1">
    <property type="nucleotide sequence ID" value="NZ_QXEV01000012.1"/>
</dbReference>
<dbReference type="Proteomes" id="UP000266506">
    <property type="component" value="Unassembled WGS sequence"/>
</dbReference>
<dbReference type="InParanoid" id="A0A397RNL8"/>